<dbReference type="Proteomes" id="UP000017174">
    <property type="component" value="Unassembled WGS sequence"/>
</dbReference>
<proteinExistence type="predicted"/>
<dbReference type="HOGENOM" id="CLU_3162044_0_0_11"/>
<organism evidence="1 2">
    <name type="scientific">Rothia aeria F0184</name>
    <dbReference type="NCBI Taxonomy" id="888019"/>
    <lineage>
        <taxon>Bacteria</taxon>
        <taxon>Bacillati</taxon>
        <taxon>Actinomycetota</taxon>
        <taxon>Actinomycetes</taxon>
        <taxon>Micrococcales</taxon>
        <taxon>Micrococcaceae</taxon>
        <taxon>Rothia</taxon>
    </lineage>
</organism>
<comment type="caution">
    <text evidence="1">The sequence shown here is derived from an EMBL/GenBank/DDBJ whole genome shotgun (WGS) entry which is preliminary data.</text>
</comment>
<evidence type="ECO:0000313" key="1">
    <source>
        <dbReference type="EMBL" id="ERT63275.1"/>
    </source>
</evidence>
<dbReference type="AlphaFoldDB" id="U7UVD3"/>
<name>U7UVD3_9MICC</name>
<evidence type="ECO:0000313" key="2">
    <source>
        <dbReference type="Proteomes" id="UP000017174"/>
    </source>
</evidence>
<accession>U7UVD3</accession>
<dbReference type="EMBL" id="AXZG01000079">
    <property type="protein sequence ID" value="ERT63275.1"/>
    <property type="molecule type" value="Genomic_DNA"/>
</dbReference>
<feature type="non-terminal residue" evidence="1">
    <location>
        <position position="1"/>
    </location>
</feature>
<sequence length="47" mass="5160">QGYRMKVPNGVMALLGNALSLSRLQNEGSQLWQGPEVDPFKSIKATE</sequence>
<protein>
    <submittedName>
        <fullName evidence="1">Uncharacterized protein</fullName>
    </submittedName>
</protein>
<reference evidence="1 2" key="1">
    <citation type="submission" date="2013-08" db="EMBL/GenBank/DDBJ databases">
        <authorList>
            <person name="Weinstock G."/>
            <person name="Sodergren E."/>
            <person name="Wylie T."/>
            <person name="Fulton L."/>
            <person name="Fulton R."/>
            <person name="Fronick C."/>
            <person name="O'Laughlin M."/>
            <person name="Godfrey J."/>
            <person name="Miner T."/>
            <person name="Herter B."/>
            <person name="Appelbaum E."/>
            <person name="Cordes M."/>
            <person name="Lek S."/>
            <person name="Wollam A."/>
            <person name="Pepin K.H."/>
            <person name="Palsikar V.B."/>
            <person name="Mitreva M."/>
            <person name="Wilson R.K."/>
        </authorList>
    </citation>
    <scope>NUCLEOTIDE SEQUENCE [LARGE SCALE GENOMIC DNA]</scope>
    <source>
        <strain evidence="1 2">F0184</strain>
    </source>
</reference>
<gene>
    <name evidence="1" type="ORF">HMPREF0742_02690</name>
</gene>